<evidence type="ECO:0000256" key="5">
    <source>
        <dbReference type="ARBA" id="ARBA00023002"/>
    </source>
</evidence>
<evidence type="ECO:0000256" key="3">
    <source>
        <dbReference type="ARBA" id="ARBA00022630"/>
    </source>
</evidence>
<sequence>MLIDARTLPTGETIETEICIVSAGPAGNTLAREFTSADFRVCLLESGGLEFDPNTHRDRLGRQKVKLHWCGNDIDIHTIKRSQDILKEEIARSGIGQLEIDRDGNQPELIHPGTHHHMGTTRMHDDPTQGVVDRNCQVHGISNLFIAGSSVFPTGGYANPTLSIVALAIRLADHLKKLMTSQAV</sequence>
<dbReference type="STRING" id="128403.WA1_48715"/>
<dbReference type="Proteomes" id="UP000076925">
    <property type="component" value="Unassembled WGS sequence"/>
</dbReference>
<comment type="cofactor">
    <cofactor evidence="1">
        <name>FAD</name>
        <dbReference type="ChEBI" id="CHEBI:57692"/>
    </cofactor>
</comment>
<evidence type="ECO:0000313" key="8">
    <source>
        <dbReference type="EMBL" id="KYC35906.1"/>
    </source>
</evidence>
<evidence type="ECO:0000256" key="1">
    <source>
        <dbReference type="ARBA" id="ARBA00001974"/>
    </source>
</evidence>
<reference evidence="8 9" key="1">
    <citation type="journal article" date="2013" name="Genome Biol. Evol.">
        <title>Genomes of Stigonematalean cyanobacteria (subsection V) and the evolution of oxygenic photosynthesis from prokaryotes to plastids.</title>
        <authorList>
            <person name="Dagan T."/>
            <person name="Roettger M."/>
            <person name="Stucken K."/>
            <person name="Landan G."/>
            <person name="Koch R."/>
            <person name="Major P."/>
            <person name="Gould S.B."/>
            <person name="Goremykin V.V."/>
            <person name="Rippka R."/>
            <person name="Tandeau de Marsac N."/>
            <person name="Gugger M."/>
            <person name="Lockhart P.J."/>
            <person name="Allen J.F."/>
            <person name="Brune I."/>
            <person name="Maus I."/>
            <person name="Puhler A."/>
            <person name="Martin W.F."/>
        </authorList>
    </citation>
    <scope>NUCLEOTIDE SEQUENCE [LARGE SCALE GENOMIC DNA]</scope>
    <source>
        <strain evidence="8 9">PCC 7110</strain>
    </source>
</reference>
<accession>A0A139WTZ7</accession>
<feature type="region of interest" description="Disordered" evidence="6">
    <location>
        <begin position="109"/>
        <end position="128"/>
    </location>
</feature>
<keyword evidence="9" id="KW-1185">Reference proteome</keyword>
<feature type="domain" description="Glucose-methanol-choline oxidoreductase C-terminal" evidence="7">
    <location>
        <begin position="57"/>
        <end position="168"/>
    </location>
</feature>
<evidence type="ECO:0000256" key="2">
    <source>
        <dbReference type="ARBA" id="ARBA00010790"/>
    </source>
</evidence>
<gene>
    <name evidence="8" type="ORF">WA1_48715</name>
</gene>
<organism evidence="8 9">
    <name type="scientific">Scytonema hofmannii PCC 7110</name>
    <dbReference type="NCBI Taxonomy" id="128403"/>
    <lineage>
        <taxon>Bacteria</taxon>
        <taxon>Bacillati</taxon>
        <taxon>Cyanobacteriota</taxon>
        <taxon>Cyanophyceae</taxon>
        <taxon>Nostocales</taxon>
        <taxon>Scytonemataceae</taxon>
        <taxon>Scytonema</taxon>
    </lineage>
</organism>
<keyword evidence="4" id="KW-0274">FAD</keyword>
<evidence type="ECO:0000256" key="6">
    <source>
        <dbReference type="SAM" id="MobiDB-lite"/>
    </source>
</evidence>
<dbReference type="InterPro" id="IPR007867">
    <property type="entry name" value="GMC_OxRtase_C"/>
</dbReference>
<comment type="caution">
    <text evidence="8">The sequence shown here is derived from an EMBL/GenBank/DDBJ whole genome shotgun (WGS) entry which is preliminary data.</text>
</comment>
<dbReference type="InterPro" id="IPR036188">
    <property type="entry name" value="FAD/NAD-bd_sf"/>
</dbReference>
<evidence type="ECO:0000313" key="9">
    <source>
        <dbReference type="Proteomes" id="UP000076925"/>
    </source>
</evidence>
<dbReference type="InterPro" id="IPR051473">
    <property type="entry name" value="P2Ox-like"/>
</dbReference>
<dbReference type="AlphaFoldDB" id="A0A139WTZ7"/>
<dbReference type="PANTHER" id="PTHR42784">
    <property type="entry name" value="PYRANOSE 2-OXIDASE"/>
    <property type="match status" value="1"/>
</dbReference>
<dbReference type="RefSeq" id="WP_017742357.1">
    <property type="nucleotide sequence ID" value="NZ_KQ976354.1"/>
</dbReference>
<dbReference type="Pfam" id="PF05199">
    <property type="entry name" value="GMC_oxred_C"/>
    <property type="match status" value="1"/>
</dbReference>
<proteinExistence type="inferred from homology"/>
<dbReference type="SUPFAM" id="SSF51905">
    <property type="entry name" value="FAD/NAD(P)-binding domain"/>
    <property type="match status" value="1"/>
</dbReference>
<name>A0A139WTZ7_9CYAN</name>
<dbReference type="OrthoDB" id="9787779at2"/>
<evidence type="ECO:0000256" key="4">
    <source>
        <dbReference type="ARBA" id="ARBA00022827"/>
    </source>
</evidence>
<dbReference type="PANTHER" id="PTHR42784:SF1">
    <property type="entry name" value="PYRANOSE 2-OXIDASE"/>
    <property type="match status" value="1"/>
</dbReference>
<protein>
    <recommendedName>
        <fullName evidence="7">Glucose-methanol-choline oxidoreductase C-terminal domain-containing protein</fullName>
    </recommendedName>
</protein>
<keyword evidence="3" id="KW-0285">Flavoprotein</keyword>
<keyword evidence="5" id="KW-0560">Oxidoreductase</keyword>
<comment type="similarity">
    <text evidence="2">Belongs to the GMC oxidoreductase family.</text>
</comment>
<dbReference type="Gene3D" id="3.50.50.60">
    <property type="entry name" value="FAD/NAD(P)-binding domain"/>
    <property type="match status" value="2"/>
</dbReference>
<dbReference type="EMBL" id="ANNX02000048">
    <property type="protein sequence ID" value="KYC35906.1"/>
    <property type="molecule type" value="Genomic_DNA"/>
</dbReference>
<dbReference type="GO" id="GO:0016614">
    <property type="term" value="F:oxidoreductase activity, acting on CH-OH group of donors"/>
    <property type="evidence" value="ECO:0007669"/>
    <property type="project" value="InterPro"/>
</dbReference>
<evidence type="ECO:0000259" key="7">
    <source>
        <dbReference type="Pfam" id="PF05199"/>
    </source>
</evidence>